<evidence type="ECO:0000313" key="19">
    <source>
        <dbReference type="Proteomes" id="UP000488956"/>
    </source>
</evidence>
<evidence type="ECO:0000256" key="5">
    <source>
        <dbReference type="ARBA" id="ARBA00022989"/>
    </source>
</evidence>
<keyword evidence="3 9" id="KW-0812">Transmembrane</keyword>
<keyword evidence="7" id="KW-0325">Glycoprotein</keyword>
<evidence type="ECO:0000259" key="10">
    <source>
        <dbReference type="Pfam" id="PF06762"/>
    </source>
</evidence>
<feature type="domain" description="Lipase maturation factor 1/2 C-terminal" evidence="11">
    <location>
        <begin position="413"/>
        <end position="577"/>
    </location>
</feature>
<dbReference type="EMBL" id="QXFZ01001327">
    <property type="protein sequence ID" value="KAE9092489.1"/>
    <property type="molecule type" value="Genomic_DNA"/>
</dbReference>
<dbReference type="GO" id="GO:0051604">
    <property type="term" value="P:protein maturation"/>
    <property type="evidence" value="ECO:0007669"/>
    <property type="project" value="InterPro"/>
</dbReference>
<dbReference type="InterPro" id="IPR009613">
    <property type="entry name" value="LMF"/>
</dbReference>
<accession>A0A6A4CQA4</accession>
<name>A0A6A4CQA4_9STRA</name>
<protein>
    <recommendedName>
        <fullName evidence="8">Lipase maturation factor 2</fullName>
    </recommendedName>
</protein>
<evidence type="ECO:0000259" key="11">
    <source>
        <dbReference type="Pfam" id="PF25179"/>
    </source>
</evidence>
<evidence type="ECO:0000256" key="8">
    <source>
        <dbReference type="ARBA" id="ARBA00040643"/>
    </source>
</evidence>
<dbReference type="Proteomes" id="UP000440367">
    <property type="component" value="Unassembled WGS sequence"/>
</dbReference>
<evidence type="ECO:0000256" key="6">
    <source>
        <dbReference type="ARBA" id="ARBA00023136"/>
    </source>
</evidence>
<dbReference type="EMBL" id="QXGE01001303">
    <property type="protein sequence ID" value="KAE9294576.1"/>
    <property type="molecule type" value="Genomic_DNA"/>
</dbReference>
<evidence type="ECO:0000256" key="3">
    <source>
        <dbReference type="ARBA" id="ARBA00022692"/>
    </source>
</evidence>
<keyword evidence="5 9" id="KW-1133">Transmembrane helix</keyword>
<organism evidence="15 16">
    <name type="scientific">Phytophthora fragariae</name>
    <dbReference type="NCBI Taxonomy" id="53985"/>
    <lineage>
        <taxon>Eukaryota</taxon>
        <taxon>Sar</taxon>
        <taxon>Stramenopiles</taxon>
        <taxon>Oomycota</taxon>
        <taxon>Peronosporomycetes</taxon>
        <taxon>Peronosporales</taxon>
        <taxon>Peronosporaceae</taxon>
        <taxon>Phytophthora</taxon>
    </lineage>
</organism>
<evidence type="ECO:0000313" key="14">
    <source>
        <dbReference type="EMBL" id="KAE9205734.1"/>
    </source>
</evidence>
<dbReference type="AlphaFoldDB" id="A0A6A4CQA4"/>
<comment type="similarity">
    <text evidence="2">Belongs to the lipase maturation factor family.</text>
</comment>
<dbReference type="InterPro" id="IPR057433">
    <property type="entry name" value="LMF1/2_C"/>
</dbReference>
<dbReference type="Pfam" id="PF06762">
    <property type="entry name" value="LMF1"/>
    <property type="match status" value="1"/>
</dbReference>
<sequence>MLHFPREPFLICLCGVYAAAFASIRTQIRGLYGEDGIEPVDVFLRSVKRSYAGSRDASTLEWIVNRFPTLVWLHEPLQWTPSFCMEVICLVGATVSVLGVVRPAWRTAGPLALLWFCYLSIVQCGQTFMQFQWDSFLLEVGVLAVLLPPWWQPHRKTDDTFETPAAAIWTLRFLFFKFMLMSGAVKIQSRCPTWLGLTALDFHFASQPLPLPLAWYALQAPPIINRLAVAVTLLIEGPWTFFLLAPHAALRRVGAIQQIALQIFILLTGNYNFFNLLTLVLAGALLDIDSYAAKDTFRDAKTTTATQKSGIARVESAWNTFQTHPAVTKAVLSSSRGFCVYTWLEVFTMTAQDDPFKALEQRGFLELLQATRYVQAAGKFAVTLSALDQSYQQSLPSHAVSMYRLTEKYRITSAYGLFRSMTGVGSVQLDDGQHYSVVARPEIILEGTKDGGLTWEEYHFKYKPGDVNSAPRLVAPLHPRLDWQMWFAALGDYQSAPWLVHLVAKLLDGSPDVKKLLDSTRDPFLDSPPDAIRAQLYYYDFTRLNTSWNRALPMSKILDNSSDPQWWTRTFVREYMPALERGNPSLAAFVQHHWPAPVSKLSPTITEFSAVRQCIDRVLQQLCGAPWSPVGLAAGFVLAQPGVAALFRWLRRCSATVKLKFD</sequence>
<dbReference type="Pfam" id="PF25179">
    <property type="entry name" value="LMF1_C"/>
    <property type="match status" value="1"/>
</dbReference>
<feature type="domain" description="Lipase maturation factor 1/2 N-terminal" evidence="10">
    <location>
        <begin position="129"/>
        <end position="288"/>
    </location>
</feature>
<dbReference type="InterPro" id="IPR057434">
    <property type="entry name" value="LMF1/2_N"/>
</dbReference>
<comment type="subcellular location">
    <subcellularLocation>
        <location evidence="1">Endoplasmic reticulum membrane</location>
        <topology evidence="1">Multi-pass membrane protein</topology>
    </subcellularLocation>
</comment>
<evidence type="ECO:0000256" key="2">
    <source>
        <dbReference type="ARBA" id="ARBA00005512"/>
    </source>
</evidence>
<evidence type="ECO:0000313" key="16">
    <source>
        <dbReference type="Proteomes" id="UP000437068"/>
    </source>
</evidence>
<dbReference type="EMBL" id="QXFX01000619">
    <property type="protein sequence ID" value="KAE9109308.1"/>
    <property type="molecule type" value="Genomic_DNA"/>
</dbReference>
<evidence type="ECO:0000313" key="17">
    <source>
        <dbReference type="Proteomes" id="UP000440367"/>
    </source>
</evidence>
<evidence type="ECO:0000313" key="12">
    <source>
        <dbReference type="EMBL" id="KAE9092489.1"/>
    </source>
</evidence>
<reference evidence="16 17" key="1">
    <citation type="submission" date="2018-08" db="EMBL/GenBank/DDBJ databases">
        <title>Genomic investigation of the strawberry pathogen Phytophthora fragariae indicates pathogenicity is determined by transcriptional variation in three key races.</title>
        <authorList>
            <person name="Adams T.M."/>
            <person name="Armitage A.D."/>
            <person name="Sobczyk M.K."/>
            <person name="Bates H.J."/>
            <person name="Dunwell J.M."/>
            <person name="Nellist C.F."/>
            <person name="Harrison R.J."/>
        </authorList>
    </citation>
    <scope>NUCLEOTIDE SEQUENCE [LARGE SCALE GENOMIC DNA]</scope>
    <source>
        <strain evidence="15 16">A4</strain>
        <strain evidence="14 17">BC-1</strain>
        <strain evidence="12 18">NOV-71</strain>
        <strain evidence="13 19">ONT-3</strain>
    </source>
</reference>
<keyword evidence="4" id="KW-0256">Endoplasmic reticulum</keyword>
<dbReference type="PANTHER" id="PTHR14463:SF5">
    <property type="entry name" value="LIPASE MATURATION FACTOR 2"/>
    <property type="match status" value="1"/>
</dbReference>
<evidence type="ECO:0000256" key="1">
    <source>
        <dbReference type="ARBA" id="ARBA00004477"/>
    </source>
</evidence>
<keyword evidence="6 9" id="KW-0472">Membrane</keyword>
<feature type="transmembrane region" description="Helical" evidence="9">
    <location>
        <begin position="264"/>
        <end position="286"/>
    </location>
</feature>
<proteinExistence type="inferred from homology"/>
<comment type="caution">
    <text evidence="15">The sequence shown here is derived from an EMBL/GenBank/DDBJ whole genome shotgun (WGS) entry which is preliminary data.</text>
</comment>
<gene>
    <name evidence="15" type="ORF">PF001_g17715</name>
    <name evidence="14" type="ORF">PF002_g20228</name>
    <name evidence="12" type="ORF">PF007_g18471</name>
    <name evidence="13" type="ORF">PF010_g11601</name>
</gene>
<dbReference type="GO" id="GO:0005789">
    <property type="term" value="C:endoplasmic reticulum membrane"/>
    <property type="evidence" value="ECO:0007669"/>
    <property type="project" value="UniProtKB-SubCell"/>
</dbReference>
<evidence type="ECO:0000256" key="9">
    <source>
        <dbReference type="SAM" id="Phobius"/>
    </source>
</evidence>
<evidence type="ECO:0000313" key="18">
    <source>
        <dbReference type="Proteomes" id="UP000441208"/>
    </source>
</evidence>
<dbReference type="Proteomes" id="UP000488956">
    <property type="component" value="Unassembled WGS sequence"/>
</dbReference>
<dbReference type="Proteomes" id="UP000441208">
    <property type="component" value="Unassembled WGS sequence"/>
</dbReference>
<evidence type="ECO:0000256" key="4">
    <source>
        <dbReference type="ARBA" id="ARBA00022824"/>
    </source>
</evidence>
<dbReference type="EMBL" id="QXGD01001454">
    <property type="protein sequence ID" value="KAE9205734.1"/>
    <property type="molecule type" value="Genomic_DNA"/>
</dbReference>
<evidence type="ECO:0000256" key="7">
    <source>
        <dbReference type="ARBA" id="ARBA00023180"/>
    </source>
</evidence>
<evidence type="ECO:0000313" key="13">
    <source>
        <dbReference type="EMBL" id="KAE9109308.1"/>
    </source>
</evidence>
<feature type="transmembrane region" description="Helical" evidence="9">
    <location>
        <begin position="223"/>
        <end position="244"/>
    </location>
</feature>
<dbReference type="PANTHER" id="PTHR14463">
    <property type="entry name" value="LIPASE MATURATION FACTOR"/>
    <property type="match status" value="1"/>
</dbReference>
<dbReference type="Proteomes" id="UP000437068">
    <property type="component" value="Unassembled WGS sequence"/>
</dbReference>
<evidence type="ECO:0000313" key="15">
    <source>
        <dbReference type="EMBL" id="KAE9294576.1"/>
    </source>
</evidence>